<evidence type="ECO:0000259" key="9">
    <source>
        <dbReference type="PROSITE" id="PS51012"/>
    </source>
</evidence>
<keyword evidence="7 8" id="KW-0472">Membrane</keyword>
<dbReference type="GeneID" id="98310308"/>
<proteinExistence type="inferred from homology"/>
<dbReference type="OrthoDB" id="9776218at2"/>
<keyword evidence="5 8" id="KW-0812">Transmembrane</keyword>
<name>A0A0R1MR36_9LACO</name>
<evidence type="ECO:0000256" key="1">
    <source>
        <dbReference type="ARBA" id="ARBA00004651"/>
    </source>
</evidence>
<feature type="transmembrane region" description="Helical" evidence="8">
    <location>
        <begin position="282"/>
        <end position="299"/>
    </location>
</feature>
<dbReference type="AlphaFoldDB" id="A0A0R1MR36"/>
<dbReference type="RefSeq" id="WP_057868678.1">
    <property type="nucleotide sequence ID" value="NZ_AZDX01000002.1"/>
</dbReference>
<evidence type="ECO:0000256" key="6">
    <source>
        <dbReference type="ARBA" id="ARBA00022989"/>
    </source>
</evidence>
<keyword evidence="11" id="KW-1185">Reference proteome</keyword>
<dbReference type="PATRIC" id="fig|1423759.3.peg.735"/>
<dbReference type="InterPro" id="IPR013525">
    <property type="entry name" value="ABC2_TM"/>
</dbReference>
<dbReference type="PROSITE" id="PS51012">
    <property type="entry name" value="ABC_TM2"/>
    <property type="match status" value="1"/>
</dbReference>
<keyword evidence="6 8" id="KW-1133">Transmembrane helix</keyword>
<gene>
    <name evidence="10" type="ORF">FC92_GL000695</name>
</gene>
<keyword evidence="3" id="KW-0813">Transport</keyword>
<feature type="transmembrane region" description="Helical" evidence="8">
    <location>
        <begin position="21"/>
        <end position="40"/>
    </location>
</feature>
<evidence type="ECO:0000256" key="4">
    <source>
        <dbReference type="ARBA" id="ARBA00022475"/>
    </source>
</evidence>
<organism evidence="10 11">
    <name type="scientific">Liquorilactobacillus hordei DSM 19519</name>
    <dbReference type="NCBI Taxonomy" id="1423759"/>
    <lineage>
        <taxon>Bacteria</taxon>
        <taxon>Bacillati</taxon>
        <taxon>Bacillota</taxon>
        <taxon>Bacilli</taxon>
        <taxon>Lactobacillales</taxon>
        <taxon>Lactobacillaceae</taxon>
        <taxon>Liquorilactobacillus</taxon>
    </lineage>
</organism>
<keyword evidence="4" id="KW-1003">Cell membrane</keyword>
<evidence type="ECO:0000256" key="3">
    <source>
        <dbReference type="ARBA" id="ARBA00022448"/>
    </source>
</evidence>
<accession>A0A0R1MR36</accession>
<feature type="domain" description="ABC transmembrane type-2" evidence="9">
    <location>
        <begin position="134"/>
        <end position="360"/>
    </location>
</feature>
<evidence type="ECO:0000313" key="11">
    <source>
        <dbReference type="Proteomes" id="UP000051448"/>
    </source>
</evidence>
<dbReference type="InterPro" id="IPR051449">
    <property type="entry name" value="ABC-2_transporter_component"/>
</dbReference>
<evidence type="ECO:0000256" key="5">
    <source>
        <dbReference type="ARBA" id="ARBA00022692"/>
    </source>
</evidence>
<feature type="transmembrane region" description="Helical" evidence="8">
    <location>
        <begin position="339"/>
        <end position="357"/>
    </location>
</feature>
<comment type="subcellular location">
    <subcellularLocation>
        <location evidence="1">Cell membrane</location>
        <topology evidence="1">Multi-pass membrane protein</topology>
    </subcellularLocation>
</comment>
<dbReference type="PANTHER" id="PTHR30294:SF38">
    <property type="entry name" value="TRANSPORT PERMEASE PROTEIN"/>
    <property type="match status" value="1"/>
</dbReference>
<feature type="transmembrane region" description="Helical" evidence="8">
    <location>
        <begin position="170"/>
        <end position="192"/>
    </location>
</feature>
<evidence type="ECO:0000256" key="7">
    <source>
        <dbReference type="ARBA" id="ARBA00023136"/>
    </source>
</evidence>
<reference evidence="10 11" key="1">
    <citation type="journal article" date="2015" name="Genome Announc.">
        <title>Expanding the biotechnology potential of lactobacilli through comparative genomics of 213 strains and associated genera.</title>
        <authorList>
            <person name="Sun Z."/>
            <person name="Harris H.M."/>
            <person name="McCann A."/>
            <person name="Guo C."/>
            <person name="Argimon S."/>
            <person name="Zhang W."/>
            <person name="Yang X."/>
            <person name="Jeffery I.B."/>
            <person name="Cooney J.C."/>
            <person name="Kagawa T.F."/>
            <person name="Liu W."/>
            <person name="Song Y."/>
            <person name="Salvetti E."/>
            <person name="Wrobel A."/>
            <person name="Rasinkangas P."/>
            <person name="Parkhill J."/>
            <person name="Rea M.C."/>
            <person name="O'Sullivan O."/>
            <person name="Ritari J."/>
            <person name="Douillard F.P."/>
            <person name="Paul Ross R."/>
            <person name="Yang R."/>
            <person name="Briner A.E."/>
            <person name="Felis G.E."/>
            <person name="de Vos W.M."/>
            <person name="Barrangou R."/>
            <person name="Klaenhammer T.R."/>
            <person name="Caufield P.W."/>
            <person name="Cui Y."/>
            <person name="Zhang H."/>
            <person name="O'Toole P.W."/>
        </authorList>
    </citation>
    <scope>NUCLEOTIDE SEQUENCE [LARGE SCALE GENOMIC DNA]</scope>
    <source>
        <strain evidence="10 11">DSM 19519</strain>
    </source>
</reference>
<feature type="transmembrane region" description="Helical" evidence="8">
    <location>
        <begin position="213"/>
        <end position="240"/>
    </location>
</feature>
<dbReference type="EMBL" id="AZDX01000002">
    <property type="protein sequence ID" value="KRL08180.1"/>
    <property type="molecule type" value="Genomic_DNA"/>
</dbReference>
<evidence type="ECO:0000313" key="10">
    <source>
        <dbReference type="EMBL" id="KRL08180.1"/>
    </source>
</evidence>
<dbReference type="InterPro" id="IPR047817">
    <property type="entry name" value="ABC2_TM_bact-type"/>
</dbReference>
<dbReference type="Proteomes" id="UP000051448">
    <property type="component" value="Unassembled WGS sequence"/>
</dbReference>
<sequence length="363" mass="40759">MIQFKAVLIRVIKEILRDKRTLALMLLAPILILILMNLVFNSNNDAKIKIGVTDNVPNKIIQALPNSKITIRHYQNSHNHTRKINADDLDAFVTRKNNKLAVTYENEDPTKSSQIKSLLTNALLVSKVKELSATLEILSLQSPKKQATPNFKLSSSYLYGSSSSTFFDKIFPILIGFFVFFFVFLISGVALIRERTSGTLDRLLATPIRRSQLVLGYLAGYGLFGILQTILIVLFAIYILKVEIVGNLFLVLLTNILIALVALVIGLFVSTFANSEFQMMQFIPIIVVPQVFFSGIIPLDTMAHWVKFISYLLPLSYAGNALTAVMVKGQGVNIIVTDWLILLIFLVIFTFLNIIGLKRYRKV</sequence>
<comment type="caution">
    <text evidence="10">The sequence shown here is derived from an EMBL/GenBank/DDBJ whole genome shotgun (WGS) entry which is preliminary data.</text>
</comment>
<feature type="transmembrane region" description="Helical" evidence="8">
    <location>
        <begin position="246"/>
        <end position="270"/>
    </location>
</feature>
<protein>
    <recommendedName>
        <fullName evidence="9">ABC transmembrane type-2 domain-containing protein</fullName>
    </recommendedName>
</protein>
<dbReference type="GO" id="GO:0005886">
    <property type="term" value="C:plasma membrane"/>
    <property type="evidence" value="ECO:0007669"/>
    <property type="project" value="UniProtKB-SubCell"/>
</dbReference>
<dbReference type="Pfam" id="PF12698">
    <property type="entry name" value="ABC2_membrane_3"/>
    <property type="match status" value="1"/>
</dbReference>
<evidence type="ECO:0000256" key="8">
    <source>
        <dbReference type="SAM" id="Phobius"/>
    </source>
</evidence>
<evidence type="ECO:0000256" key="2">
    <source>
        <dbReference type="ARBA" id="ARBA00007783"/>
    </source>
</evidence>
<dbReference type="GO" id="GO:0140359">
    <property type="term" value="F:ABC-type transporter activity"/>
    <property type="evidence" value="ECO:0007669"/>
    <property type="project" value="InterPro"/>
</dbReference>
<dbReference type="STRING" id="1423759.FC92_GL000695"/>
<comment type="similarity">
    <text evidence="2">Belongs to the ABC-2 integral membrane protein family.</text>
</comment>
<dbReference type="PANTHER" id="PTHR30294">
    <property type="entry name" value="MEMBRANE COMPONENT OF ABC TRANSPORTER YHHJ-RELATED"/>
    <property type="match status" value="1"/>
</dbReference>